<dbReference type="Gene3D" id="3.40.190.10">
    <property type="entry name" value="Periplasmic binding protein-like II"/>
    <property type="match status" value="1"/>
</dbReference>
<comment type="caution">
    <text evidence="2">The sequence shown here is derived from an EMBL/GenBank/DDBJ whole genome shotgun (WGS) entry which is preliminary data.</text>
</comment>
<keyword evidence="3" id="KW-1185">Reference proteome</keyword>
<keyword evidence="1" id="KW-0732">Signal</keyword>
<sequence>MKALDDLMNSVRAMGLEDAPGLPGEPVDLLLYAPCPVKLVVQGALEEVASGYAARGESFRFHLPMGCTSVDPYDPIRRETDPARLPGVIGSIGFGDFWSREFADRFVRPGIFKSAPARTLSPLHERAGLVDPRGRYTVYGATPYIFMADTRRLGDLPLPRRWEDLLHPRYKGEVVMCGDGDDMADAVVLNLYKDFGMEGLEALASNARGLMHSSSMVKSVGTSEERAGGIYVIPAFFAKSTRQPEHIRILWPEDGAAASPLYFLAKASEHERLAPVLEFFASGFASIESAAWFAPMDGSRPSPLPPEAKLKWVGWDYIEDNDVNALRDQLNARFRALVRAAR</sequence>
<accession>A0A6V8LY12</accession>
<dbReference type="AlphaFoldDB" id="A0A6V8LY12"/>
<dbReference type="EMBL" id="BLTE01000011">
    <property type="protein sequence ID" value="GFK94706.1"/>
    <property type="molecule type" value="Genomic_DNA"/>
</dbReference>
<protein>
    <recommendedName>
        <fullName evidence="4">ABC-type Fe3+ transport system, periplasmic component</fullName>
    </recommendedName>
</protein>
<gene>
    <name evidence="2" type="ORF">NNJEOMEG_02553</name>
</gene>
<dbReference type="Pfam" id="PF13343">
    <property type="entry name" value="SBP_bac_6"/>
    <property type="match status" value="1"/>
</dbReference>
<dbReference type="SUPFAM" id="SSF53850">
    <property type="entry name" value="Periplasmic binding protein-like II"/>
    <property type="match status" value="1"/>
</dbReference>
<dbReference type="PANTHER" id="PTHR30006">
    <property type="entry name" value="THIAMINE-BINDING PERIPLASMIC PROTEIN-RELATED"/>
    <property type="match status" value="1"/>
</dbReference>
<dbReference type="Proteomes" id="UP000494245">
    <property type="component" value="Unassembled WGS sequence"/>
</dbReference>
<dbReference type="RefSeq" id="WP_173085029.1">
    <property type="nucleotide sequence ID" value="NZ_BLTE01000011.1"/>
</dbReference>
<evidence type="ECO:0000313" key="3">
    <source>
        <dbReference type="Proteomes" id="UP000494245"/>
    </source>
</evidence>
<evidence type="ECO:0000313" key="2">
    <source>
        <dbReference type="EMBL" id="GFK94706.1"/>
    </source>
</evidence>
<proteinExistence type="predicted"/>
<name>A0A6V8LY12_9BACT</name>
<evidence type="ECO:0000256" key="1">
    <source>
        <dbReference type="ARBA" id="ARBA00022729"/>
    </source>
</evidence>
<reference evidence="2 3" key="1">
    <citation type="submission" date="2020-04" db="EMBL/GenBank/DDBJ databases">
        <authorList>
            <consortium name="Desulfovibrio sp. FSS-1 genome sequencing consortium"/>
            <person name="Shimoshige H."/>
            <person name="Kobayashi H."/>
            <person name="Maekawa T."/>
        </authorList>
    </citation>
    <scope>NUCLEOTIDE SEQUENCE [LARGE SCALE GENOMIC DNA]</scope>
    <source>
        <strain evidence="2 3">SIID29052-01</strain>
    </source>
</reference>
<evidence type="ECO:0008006" key="4">
    <source>
        <dbReference type="Google" id="ProtNLM"/>
    </source>
</evidence>
<reference evidence="2 3" key="2">
    <citation type="submission" date="2020-05" db="EMBL/GenBank/DDBJ databases">
        <title>Draft genome sequence of Desulfovibrio sp. strainFSS-1.</title>
        <authorList>
            <person name="Shimoshige H."/>
            <person name="Kobayashi H."/>
            <person name="Maekawa T."/>
        </authorList>
    </citation>
    <scope>NUCLEOTIDE SEQUENCE [LARGE SCALE GENOMIC DNA]</scope>
    <source>
        <strain evidence="2 3">SIID29052-01</strain>
    </source>
</reference>
<dbReference type="PANTHER" id="PTHR30006:SF2">
    <property type="entry name" value="ABC TRANSPORTER SUBSTRATE-BINDING PROTEIN"/>
    <property type="match status" value="1"/>
</dbReference>
<organism evidence="2 3">
    <name type="scientific">Fundidesulfovibrio magnetotacticus</name>
    <dbReference type="NCBI Taxonomy" id="2730080"/>
    <lineage>
        <taxon>Bacteria</taxon>
        <taxon>Pseudomonadati</taxon>
        <taxon>Thermodesulfobacteriota</taxon>
        <taxon>Desulfovibrionia</taxon>
        <taxon>Desulfovibrionales</taxon>
        <taxon>Desulfovibrionaceae</taxon>
        <taxon>Fundidesulfovibrio</taxon>
    </lineage>
</organism>